<name>A0ABT7CV78_9BACT</name>
<gene>
    <name evidence="1" type="ORF">QNI19_32135</name>
</gene>
<protein>
    <submittedName>
        <fullName evidence="1">Uncharacterized protein</fullName>
    </submittedName>
</protein>
<sequence>MHALVESKAEHFKVGLLWVYKDESCKDNNWVVYEYPDGKKQLVEIHI</sequence>
<proteinExistence type="predicted"/>
<accession>A0ABT7CV78</accession>
<keyword evidence="2" id="KW-1185">Reference proteome</keyword>
<dbReference type="EMBL" id="JASJOT010000034">
    <property type="protein sequence ID" value="MDJ1497633.1"/>
    <property type="molecule type" value="Genomic_DNA"/>
</dbReference>
<dbReference type="RefSeq" id="WP_314003358.1">
    <property type="nucleotide sequence ID" value="NZ_JASJOT010000034.1"/>
</dbReference>
<dbReference type="Proteomes" id="UP001228581">
    <property type="component" value="Unassembled WGS sequence"/>
</dbReference>
<comment type="caution">
    <text evidence="1">The sequence shown here is derived from an EMBL/GenBank/DDBJ whole genome shotgun (WGS) entry which is preliminary data.</text>
</comment>
<evidence type="ECO:0000313" key="1">
    <source>
        <dbReference type="EMBL" id="MDJ1497633.1"/>
    </source>
</evidence>
<evidence type="ECO:0000313" key="2">
    <source>
        <dbReference type="Proteomes" id="UP001228581"/>
    </source>
</evidence>
<organism evidence="1 2">
    <name type="scientific">Xanthocytophaga flava</name>
    <dbReference type="NCBI Taxonomy" id="3048013"/>
    <lineage>
        <taxon>Bacteria</taxon>
        <taxon>Pseudomonadati</taxon>
        <taxon>Bacteroidota</taxon>
        <taxon>Cytophagia</taxon>
        <taxon>Cytophagales</taxon>
        <taxon>Rhodocytophagaceae</taxon>
        <taxon>Xanthocytophaga</taxon>
    </lineage>
</organism>
<reference evidence="1 2" key="1">
    <citation type="submission" date="2023-05" db="EMBL/GenBank/DDBJ databases">
        <authorList>
            <person name="Zhang X."/>
        </authorList>
    </citation>
    <scope>NUCLEOTIDE SEQUENCE [LARGE SCALE GENOMIC DNA]</scope>
    <source>
        <strain evidence="1 2">DM2B3-1</strain>
    </source>
</reference>